<accession>A0ABS7Z0Z1</accession>
<gene>
    <name evidence="2" type="ORF">LDJ82_09055</name>
</gene>
<dbReference type="RefSeq" id="WP_209771501.1">
    <property type="nucleotide sequence ID" value="NZ_JAGGLO010000001.1"/>
</dbReference>
<dbReference type="EMBL" id="JAIWIY010000001">
    <property type="protein sequence ID" value="MCA2097039.1"/>
    <property type="molecule type" value="Genomic_DNA"/>
</dbReference>
<sequence length="56" mass="6419">MLRLIAYILLALGIILLIPSYYRKYKESRDRSDLLELIGLGIMIPSLIILVIGQFI</sequence>
<keyword evidence="1" id="KW-1133">Transmembrane helix</keyword>
<evidence type="ECO:0000313" key="3">
    <source>
        <dbReference type="Proteomes" id="UP001198374"/>
    </source>
</evidence>
<name>A0ABS7Z0Z1_9FIRM</name>
<keyword evidence="1" id="KW-0472">Membrane</keyword>
<feature type="transmembrane region" description="Helical" evidence="1">
    <location>
        <begin position="34"/>
        <end position="55"/>
    </location>
</feature>
<evidence type="ECO:0008006" key="4">
    <source>
        <dbReference type="Google" id="ProtNLM"/>
    </source>
</evidence>
<dbReference type="Proteomes" id="UP001198374">
    <property type="component" value="Unassembled WGS sequence"/>
</dbReference>
<keyword evidence="3" id="KW-1185">Reference proteome</keyword>
<keyword evidence="1" id="KW-0812">Transmembrane</keyword>
<proteinExistence type="predicted"/>
<evidence type="ECO:0000313" key="2">
    <source>
        <dbReference type="EMBL" id="MCA2097039.1"/>
    </source>
</evidence>
<reference evidence="3" key="1">
    <citation type="submission" date="2023-07" db="EMBL/GenBank/DDBJ databases">
        <title>FDA dAtabase for Regulatory Grade micrObial Sequences (FDA-ARGOS): Supporting development and validation of Infectious Disease Dx tests.</title>
        <authorList>
            <person name="Sproer C."/>
            <person name="Gronow S."/>
            <person name="Severitt S."/>
            <person name="Schroder I."/>
            <person name="Tallon L."/>
            <person name="Sadzewicz L."/>
            <person name="Zhao X."/>
            <person name="Boylan J."/>
            <person name="Ott S."/>
            <person name="Bowen H."/>
            <person name="Vavikolanu K."/>
            <person name="Hazen T."/>
            <person name="Aluvathingal J."/>
            <person name="Nadendla S."/>
            <person name="Lowell S."/>
            <person name="Myers T."/>
            <person name="Yan Y."/>
        </authorList>
    </citation>
    <scope>NUCLEOTIDE SEQUENCE [LARGE SCALE GENOMIC DNA]</scope>
    <source>
        <strain evidence="3">FDAARGOS_1538</strain>
    </source>
</reference>
<protein>
    <recommendedName>
        <fullName evidence="4">Amino acid permease</fullName>
    </recommendedName>
</protein>
<organism evidence="2 3">
    <name type="scientific">Anaerococcus degeneri</name>
    <dbReference type="NCBI Taxonomy" id="361500"/>
    <lineage>
        <taxon>Bacteria</taxon>
        <taxon>Bacillati</taxon>
        <taxon>Bacillota</taxon>
        <taxon>Tissierellia</taxon>
        <taxon>Tissierellales</taxon>
        <taxon>Peptoniphilaceae</taxon>
        <taxon>Anaerococcus</taxon>
    </lineage>
</organism>
<evidence type="ECO:0000256" key="1">
    <source>
        <dbReference type="SAM" id="Phobius"/>
    </source>
</evidence>
<comment type="caution">
    <text evidence="2">The sequence shown here is derived from an EMBL/GenBank/DDBJ whole genome shotgun (WGS) entry which is preliminary data.</text>
</comment>
<feature type="transmembrane region" description="Helical" evidence="1">
    <location>
        <begin position="6"/>
        <end position="22"/>
    </location>
</feature>